<evidence type="ECO:0000256" key="2">
    <source>
        <dbReference type="ARBA" id="ARBA00004496"/>
    </source>
</evidence>
<evidence type="ECO:0000256" key="5">
    <source>
        <dbReference type="SAM" id="MobiDB-lite"/>
    </source>
</evidence>
<proteinExistence type="predicted"/>
<dbReference type="GO" id="GO:0005737">
    <property type="term" value="C:cytoplasm"/>
    <property type="evidence" value="ECO:0007669"/>
    <property type="project" value="UniProtKB-SubCell"/>
</dbReference>
<evidence type="ECO:0000313" key="7">
    <source>
        <dbReference type="Proteomes" id="UP001172457"/>
    </source>
</evidence>
<evidence type="ECO:0000256" key="3">
    <source>
        <dbReference type="ARBA" id="ARBA00022490"/>
    </source>
</evidence>
<comment type="caution">
    <text evidence="6">The sequence shown here is derived from an EMBL/GenBank/DDBJ whole genome shotgun (WGS) entry which is preliminary data.</text>
</comment>
<name>A0AA38T594_9ASTR</name>
<feature type="region of interest" description="Disordered" evidence="5">
    <location>
        <begin position="84"/>
        <end position="103"/>
    </location>
</feature>
<keyword evidence="3" id="KW-0963">Cytoplasm</keyword>
<reference evidence="6" key="1">
    <citation type="submission" date="2023-03" db="EMBL/GenBank/DDBJ databases">
        <title>Chromosome-scale reference genome and RAD-based genetic map of yellow starthistle (Centaurea solstitialis) reveal putative structural variation and QTLs associated with invader traits.</title>
        <authorList>
            <person name="Reatini B."/>
            <person name="Cang F.A."/>
            <person name="Jiang Q."/>
            <person name="Mckibben M.T.W."/>
            <person name="Barker M.S."/>
            <person name="Rieseberg L.H."/>
            <person name="Dlugosch K.M."/>
        </authorList>
    </citation>
    <scope>NUCLEOTIDE SEQUENCE</scope>
    <source>
        <strain evidence="6">CAN-66</strain>
        <tissue evidence="6">Leaf</tissue>
    </source>
</reference>
<evidence type="ECO:0000313" key="6">
    <source>
        <dbReference type="EMBL" id="KAJ9548350.1"/>
    </source>
</evidence>
<accession>A0AA38T594</accession>
<organism evidence="6 7">
    <name type="scientific">Centaurea solstitialis</name>
    <name type="common">yellow star-thistle</name>
    <dbReference type="NCBI Taxonomy" id="347529"/>
    <lineage>
        <taxon>Eukaryota</taxon>
        <taxon>Viridiplantae</taxon>
        <taxon>Streptophyta</taxon>
        <taxon>Embryophyta</taxon>
        <taxon>Tracheophyta</taxon>
        <taxon>Spermatophyta</taxon>
        <taxon>Magnoliopsida</taxon>
        <taxon>eudicotyledons</taxon>
        <taxon>Gunneridae</taxon>
        <taxon>Pentapetalae</taxon>
        <taxon>asterids</taxon>
        <taxon>campanulids</taxon>
        <taxon>Asterales</taxon>
        <taxon>Asteraceae</taxon>
        <taxon>Carduoideae</taxon>
        <taxon>Cardueae</taxon>
        <taxon>Centaureinae</taxon>
        <taxon>Centaurea</taxon>
    </lineage>
</organism>
<keyword evidence="4" id="KW-0539">Nucleus</keyword>
<evidence type="ECO:0000256" key="1">
    <source>
        <dbReference type="ARBA" id="ARBA00004123"/>
    </source>
</evidence>
<keyword evidence="7" id="KW-1185">Reference proteome</keyword>
<comment type="subcellular location">
    <subcellularLocation>
        <location evidence="2">Cytoplasm</location>
    </subcellularLocation>
    <subcellularLocation>
        <location evidence="1">Nucleus</location>
    </subcellularLocation>
</comment>
<evidence type="ECO:0000256" key="4">
    <source>
        <dbReference type="ARBA" id="ARBA00023242"/>
    </source>
</evidence>
<dbReference type="GO" id="GO:0005634">
    <property type="term" value="C:nucleus"/>
    <property type="evidence" value="ECO:0007669"/>
    <property type="project" value="UniProtKB-SubCell"/>
</dbReference>
<protein>
    <submittedName>
        <fullName evidence="6">Uncharacterized protein</fullName>
    </submittedName>
</protein>
<dbReference type="AlphaFoldDB" id="A0AA38T594"/>
<dbReference type="Proteomes" id="UP001172457">
    <property type="component" value="Chromosome 5"/>
</dbReference>
<dbReference type="PANTHER" id="PTHR31250:SF27">
    <property type="entry name" value="IQ DOMAIN-CONTAINING PROTEIN IQM5"/>
    <property type="match status" value="1"/>
</dbReference>
<dbReference type="PANTHER" id="PTHR31250">
    <property type="entry name" value="IQ DOMAIN-CONTAINING PROTEIN IQM3"/>
    <property type="match status" value="1"/>
</dbReference>
<dbReference type="EMBL" id="JARYMX010000005">
    <property type="protein sequence ID" value="KAJ9548350.1"/>
    <property type="molecule type" value="Genomic_DNA"/>
</dbReference>
<dbReference type="InterPro" id="IPR044159">
    <property type="entry name" value="IQM"/>
</dbReference>
<gene>
    <name evidence="6" type="ORF">OSB04_020893</name>
</gene>
<sequence length="129" mass="14640">MLQAIWPYSDHYLPTEENFREFICFLEESHVDLTNVKRCSVDDDDASVGFSFKVPENTENEIKPKPLVIPHPRPVDILRTPTRVERPSTSTVDAPRPVSASRVEDIKSSPIRYSLANRLSCKWTSGNGP</sequence>